<dbReference type="SUPFAM" id="SSF90123">
    <property type="entry name" value="ABC transporter transmembrane region"/>
    <property type="match status" value="1"/>
</dbReference>
<evidence type="ECO:0000256" key="9">
    <source>
        <dbReference type="SAM" id="Phobius"/>
    </source>
</evidence>
<dbReference type="GO" id="GO:0005524">
    <property type="term" value="F:ATP binding"/>
    <property type="evidence" value="ECO:0007669"/>
    <property type="project" value="UniProtKB-KW"/>
</dbReference>
<keyword evidence="2" id="KW-0813">Transport</keyword>
<dbReference type="InterPro" id="IPR027417">
    <property type="entry name" value="P-loop_NTPase"/>
</dbReference>
<dbReference type="PANTHER" id="PTHR24223">
    <property type="entry name" value="ATP-BINDING CASSETTE SUB-FAMILY C"/>
    <property type="match status" value="1"/>
</dbReference>
<dbReference type="InterPro" id="IPR050173">
    <property type="entry name" value="ABC_transporter_C-like"/>
</dbReference>
<feature type="domain" description="ABC transmembrane type-1" evidence="11">
    <location>
        <begin position="114"/>
        <end position="405"/>
    </location>
</feature>
<dbReference type="CDD" id="cd18579">
    <property type="entry name" value="ABC_6TM_ABCC_D1"/>
    <property type="match status" value="1"/>
</dbReference>
<dbReference type="InterPro" id="IPR011527">
    <property type="entry name" value="ABC1_TM_dom"/>
</dbReference>
<sequence length="647" mass="70783">MSNYVALKSPTAKSAAADDVPNLEDGKLHQPWSHMPNPLESANWFSVVAINWITPLVNKGAKTPLTEDDVWPLPRDATATVLHAEFSKHWAVEKTKAAPALWYAIYRTFRARIWFSFALYVISGALMLVQPIMIKSMLQFLEHADDDDKIQVHTSLGISDGYVLATLLSILTFVSITIGDYGQYLTNLLGVNGKVVLIDTVFKKILTMSGYAKKDMTTGEIVTMASVDADRLLFGFLMGYWVAISPMTLLAVFIMLGTELGAVVALVGGGIMFCFVSMGFKTGEKVGRIRADVLKVQAERVKLTNEVLQGIRVVKLYAWETSLQEQLAAIRTRELVLLKQYQATRIFNTVALMLAPLVSLAACLMVYVAQGNRLTTPVAFTALAYINIARQPCTVFSSSVMGLTEALASCQRITKFLLSDEIDLIADSDDVSGESWPRFLMCGLCVDATDDPVVDISNADFSWSASKGQATIQDGGAVTLRHINLHLQPKSLTIVVGAVGSGKSSLISAILGEIHQLGGTHNVRANFSYVNQEAWIQHATLKDNIVFDSPYDDTYYHQVLAACQLETDLAMLPEGDATEIGERGINLSGGQKARVSLARAMYCRRANVYLLDDPLSALDVHVANAVFDQCVEGLLRDKTTVLVLNSH</sequence>
<keyword evidence="3 9" id="KW-0812">Transmembrane</keyword>
<dbReference type="InterPro" id="IPR017871">
    <property type="entry name" value="ABC_transporter-like_CS"/>
</dbReference>
<feature type="domain" description="ABC transporter" evidence="10">
    <location>
        <begin position="456"/>
        <end position="646"/>
    </location>
</feature>
<dbReference type="SMART" id="SM00382">
    <property type="entry name" value="AAA"/>
    <property type="match status" value="1"/>
</dbReference>
<evidence type="ECO:0000313" key="12">
    <source>
        <dbReference type="EMBL" id="KAF0694190.1"/>
    </source>
</evidence>
<keyword evidence="7 9" id="KW-1133">Transmembrane helix</keyword>
<dbReference type="Pfam" id="PF00005">
    <property type="entry name" value="ABC_tran"/>
    <property type="match status" value="1"/>
</dbReference>
<dbReference type="Pfam" id="PF00664">
    <property type="entry name" value="ABC_membrane"/>
    <property type="match status" value="1"/>
</dbReference>
<protein>
    <recommendedName>
        <fullName evidence="13">ABC transmembrane type-1 domain-containing protein</fullName>
    </recommendedName>
</protein>
<name>A0A6A4YDV5_9STRA</name>
<accession>A0A6A4YDV5</accession>
<organism evidence="12">
    <name type="scientific">Aphanomyces stellatus</name>
    <dbReference type="NCBI Taxonomy" id="120398"/>
    <lineage>
        <taxon>Eukaryota</taxon>
        <taxon>Sar</taxon>
        <taxon>Stramenopiles</taxon>
        <taxon>Oomycota</taxon>
        <taxon>Saprolegniomycetes</taxon>
        <taxon>Saprolegniales</taxon>
        <taxon>Verrucalvaceae</taxon>
        <taxon>Aphanomyces</taxon>
    </lineage>
</organism>
<dbReference type="InterPro" id="IPR036640">
    <property type="entry name" value="ABC1_TM_sf"/>
</dbReference>
<dbReference type="AlphaFoldDB" id="A0A6A4YDV5"/>
<feature type="transmembrane region" description="Helical" evidence="9">
    <location>
        <begin position="232"/>
        <end position="254"/>
    </location>
</feature>
<evidence type="ECO:0000256" key="5">
    <source>
        <dbReference type="ARBA" id="ARBA00022741"/>
    </source>
</evidence>
<dbReference type="PROSITE" id="PS50929">
    <property type="entry name" value="ABC_TM1F"/>
    <property type="match status" value="1"/>
</dbReference>
<dbReference type="PROSITE" id="PS00211">
    <property type="entry name" value="ABC_TRANSPORTER_1"/>
    <property type="match status" value="1"/>
</dbReference>
<feature type="transmembrane region" description="Helical" evidence="9">
    <location>
        <begin position="161"/>
        <end position="179"/>
    </location>
</feature>
<gene>
    <name evidence="12" type="ORF">As57867_014854</name>
</gene>
<reference evidence="12" key="1">
    <citation type="submission" date="2019-06" db="EMBL/GenBank/DDBJ databases">
        <title>Genomics analysis of Aphanomyces spp. identifies a new class of oomycete effector associated with host adaptation.</title>
        <authorList>
            <person name="Gaulin E."/>
        </authorList>
    </citation>
    <scope>NUCLEOTIDE SEQUENCE</scope>
    <source>
        <strain evidence="12">CBS 578.67</strain>
    </source>
</reference>
<keyword evidence="6" id="KW-0067">ATP-binding</keyword>
<dbReference type="InterPro" id="IPR044746">
    <property type="entry name" value="ABCC_6TM_D1"/>
</dbReference>
<keyword evidence="5" id="KW-0547">Nucleotide-binding</keyword>
<evidence type="ECO:0000256" key="2">
    <source>
        <dbReference type="ARBA" id="ARBA00022448"/>
    </source>
</evidence>
<dbReference type="GO" id="GO:0016887">
    <property type="term" value="F:ATP hydrolysis activity"/>
    <property type="evidence" value="ECO:0007669"/>
    <property type="project" value="InterPro"/>
</dbReference>
<dbReference type="CDD" id="cd03250">
    <property type="entry name" value="ABCC_MRP_domain1"/>
    <property type="match status" value="1"/>
</dbReference>
<evidence type="ECO:0000256" key="1">
    <source>
        <dbReference type="ARBA" id="ARBA00004128"/>
    </source>
</evidence>
<dbReference type="GO" id="GO:0140359">
    <property type="term" value="F:ABC-type transporter activity"/>
    <property type="evidence" value="ECO:0007669"/>
    <property type="project" value="InterPro"/>
</dbReference>
<evidence type="ECO:0000259" key="10">
    <source>
        <dbReference type="PROSITE" id="PS50893"/>
    </source>
</evidence>
<dbReference type="InterPro" id="IPR003439">
    <property type="entry name" value="ABC_transporter-like_ATP-bd"/>
</dbReference>
<dbReference type="Gene3D" id="1.20.1560.10">
    <property type="entry name" value="ABC transporter type 1, transmembrane domain"/>
    <property type="match status" value="1"/>
</dbReference>
<feature type="non-terminal residue" evidence="12">
    <location>
        <position position="647"/>
    </location>
</feature>
<evidence type="ECO:0008006" key="13">
    <source>
        <dbReference type="Google" id="ProtNLM"/>
    </source>
</evidence>
<evidence type="ECO:0000256" key="3">
    <source>
        <dbReference type="ARBA" id="ARBA00022692"/>
    </source>
</evidence>
<comment type="subcellular location">
    <subcellularLocation>
        <location evidence="1">Vacuole membrane</location>
        <topology evidence="1">Multi-pass membrane protein</topology>
    </subcellularLocation>
</comment>
<proteinExistence type="predicted"/>
<comment type="caution">
    <text evidence="12">The sequence shown here is derived from an EMBL/GenBank/DDBJ whole genome shotgun (WGS) entry which is preliminary data.</text>
</comment>
<dbReference type="PROSITE" id="PS50893">
    <property type="entry name" value="ABC_TRANSPORTER_2"/>
    <property type="match status" value="1"/>
</dbReference>
<dbReference type="OrthoDB" id="77998at2759"/>
<feature type="transmembrane region" description="Helical" evidence="9">
    <location>
        <begin position="260"/>
        <end position="280"/>
    </location>
</feature>
<evidence type="ECO:0000256" key="8">
    <source>
        <dbReference type="ARBA" id="ARBA00023136"/>
    </source>
</evidence>
<keyword evidence="8 9" id="KW-0472">Membrane</keyword>
<dbReference type="PANTHER" id="PTHR24223:SF443">
    <property type="entry name" value="MULTIDRUG-RESISTANCE LIKE PROTEIN 1, ISOFORM I"/>
    <property type="match status" value="1"/>
</dbReference>
<evidence type="ECO:0000256" key="6">
    <source>
        <dbReference type="ARBA" id="ARBA00022840"/>
    </source>
</evidence>
<dbReference type="SUPFAM" id="SSF52540">
    <property type="entry name" value="P-loop containing nucleoside triphosphate hydrolases"/>
    <property type="match status" value="1"/>
</dbReference>
<dbReference type="FunFam" id="3.40.50.300:FF:000997">
    <property type="entry name" value="Multidrug resistance-associated protein 1"/>
    <property type="match status" value="1"/>
</dbReference>
<evidence type="ECO:0000256" key="7">
    <source>
        <dbReference type="ARBA" id="ARBA00022989"/>
    </source>
</evidence>
<feature type="transmembrane region" description="Helical" evidence="9">
    <location>
        <begin position="113"/>
        <end position="134"/>
    </location>
</feature>
<feature type="transmembrane region" description="Helical" evidence="9">
    <location>
        <begin position="346"/>
        <end position="369"/>
    </location>
</feature>
<dbReference type="Gene3D" id="3.40.50.300">
    <property type="entry name" value="P-loop containing nucleotide triphosphate hydrolases"/>
    <property type="match status" value="1"/>
</dbReference>
<dbReference type="GO" id="GO:0005774">
    <property type="term" value="C:vacuolar membrane"/>
    <property type="evidence" value="ECO:0007669"/>
    <property type="project" value="UniProtKB-SubCell"/>
</dbReference>
<evidence type="ECO:0000259" key="11">
    <source>
        <dbReference type="PROSITE" id="PS50929"/>
    </source>
</evidence>
<dbReference type="EMBL" id="VJMH01005592">
    <property type="protein sequence ID" value="KAF0694190.1"/>
    <property type="molecule type" value="Genomic_DNA"/>
</dbReference>
<evidence type="ECO:0000256" key="4">
    <source>
        <dbReference type="ARBA" id="ARBA00022737"/>
    </source>
</evidence>
<dbReference type="InterPro" id="IPR003593">
    <property type="entry name" value="AAA+_ATPase"/>
</dbReference>
<keyword evidence="4" id="KW-0677">Repeat</keyword>